<evidence type="ECO:0000259" key="2">
    <source>
        <dbReference type="Pfam" id="PF20516"/>
    </source>
</evidence>
<feature type="compositionally biased region" description="Polar residues" evidence="1">
    <location>
        <begin position="39"/>
        <end position="56"/>
    </location>
</feature>
<accession>C7ZEY8</accession>
<dbReference type="GeneID" id="9665298"/>
<evidence type="ECO:0000256" key="1">
    <source>
        <dbReference type="SAM" id="MobiDB-lite"/>
    </source>
</evidence>
<dbReference type="RefSeq" id="XP_003043193.1">
    <property type="nucleotide sequence ID" value="XM_003043147.1"/>
</dbReference>
<dbReference type="KEGG" id="nhe:NECHADRAFT_86344"/>
<dbReference type="AlphaFoldDB" id="C7ZEY8"/>
<evidence type="ECO:0000313" key="3">
    <source>
        <dbReference type="EMBL" id="EEU37480.1"/>
    </source>
</evidence>
<dbReference type="STRING" id="660122.C7ZEY8"/>
<dbReference type="HOGENOM" id="CLU_027219_0_3_1"/>
<dbReference type="OrthoDB" id="5056138at2759"/>
<dbReference type="InterPro" id="IPR046797">
    <property type="entry name" value="PDDEXK_12"/>
</dbReference>
<protein>
    <recommendedName>
        <fullName evidence="2">PD-(D/E)XK nuclease-like domain-containing protein</fullName>
    </recommendedName>
</protein>
<dbReference type="Proteomes" id="UP000005206">
    <property type="component" value="Chromosome 11"/>
</dbReference>
<name>C7ZEY8_FUSV7</name>
<organism evidence="3 4">
    <name type="scientific">Fusarium vanettenii (strain ATCC MYA-4622 / CBS 123669 / FGSC 9596 / NRRL 45880 / 77-13-4)</name>
    <name type="common">Fusarium solani subsp. pisi</name>
    <dbReference type="NCBI Taxonomy" id="660122"/>
    <lineage>
        <taxon>Eukaryota</taxon>
        <taxon>Fungi</taxon>
        <taxon>Dikarya</taxon>
        <taxon>Ascomycota</taxon>
        <taxon>Pezizomycotina</taxon>
        <taxon>Sordariomycetes</taxon>
        <taxon>Hypocreomycetidae</taxon>
        <taxon>Hypocreales</taxon>
        <taxon>Nectriaceae</taxon>
        <taxon>Fusarium</taxon>
        <taxon>Fusarium solani species complex</taxon>
        <taxon>Fusarium vanettenii</taxon>
    </lineage>
</organism>
<dbReference type="eggNOG" id="ENOG502SSXD">
    <property type="taxonomic scope" value="Eukaryota"/>
</dbReference>
<reference evidence="3 4" key="1">
    <citation type="journal article" date="2009" name="PLoS Genet.">
        <title>The genome of Nectria haematococca: contribution of supernumerary chromosomes to gene expansion.</title>
        <authorList>
            <person name="Coleman J.J."/>
            <person name="Rounsley S.D."/>
            <person name="Rodriguez-Carres M."/>
            <person name="Kuo A."/>
            <person name="Wasmann C.C."/>
            <person name="Grimwood J."/>
            <person name="Schmutz J."/>
            <person name="Taga M."/>
            <person name="White G.J."/>
            <person name="Zhou S."/>
            <person name="Schwartz D.C."/>
            <person name="Freitag M."/>
            <person name="Ma L.J."/>
            <person name="Danchin E.G."/>
            <person name="Henrissat B."/>
            <person name="Coutinho P.M."/>
            <person name="Nelson D.R."/>
            <person name="Straney D."/>
            <person name="Napoli C.A."/>
            <person name="Barker B.M."/>
            <person name="Gribskov M."/>
            <person name="Rep M."/>
            <person name="Kroken S."/>
            <person name="Molnar I."/>
            <person name="Rensing C."/>
            <person name="Kennell J.C."/>
            <person name="Zamora J."/>
            <person name="Farman M.L."/>
            <person name="Selker E.U."/>
            <person name="Salamov A."/>
            <person name="Shapiro H."/>
            <person name="Pangilinan J."/>
            <person name="Lindquist E."/>
            <person name="Lamers C."/>
            <person name="Grigoriev I.V."/>
            <person name="Geiser D.M."/>
            <person name="Covert S.F."/>
            <person name="Temporini E."/>
            <person name="Vanetten H.D."/>
        </authorList>
    </citation>
    <scope>NUCLEOTIDE SEQUENCE [LARGE SCALE GENOMIC DNA]</scope>
    <source>
        <strain evidence="4">ATCC MYA-4622 / CBS 123669 / FGSC 9596 / NRRL 45880 / 77-13-4</strain>
    </source>
</reference>
<keyword evidence="4" id="KW-1185">Reference proteome</keyword>
<evidence type="ECO:0000313" key="4">
    <source>
        <dbReference type="Proteomes" id="UP000005206"/>
    </source>
</evidence>
<feature type="domain" description="PD-(D/E)XK nuclease-like" evidence="2">
    <location>
        <begin position="162"/>
        <end position="439"/>
    </location>
</feature>
<dbReference type="EMBL" id="GG698922">
    <property type="protein sequence ID" value="EEU37480.1"/>
    <property type="molecule type" value="Genomic_DNA"/>
</dbReference>
<feature type="region of interest" description="Disordered" evidence="1">
    <location>
        <begin position="1"/>
        <end position="56"/>
    </location>
</feature>
<dbReference type="InParanoid" id="C7ZEY8"/>
<dbReference type="VEuPathDB" id="FungiDB:NECHADRAFT_86344"/>
<sequence>MQDDPAIRLWLNDVSDGPPDSHVAIDESEATSRKRKPSQQRASSVSTEGYTENLSAISKKRKIDNPHLTFRAEDMKTGTMHNPPSRPSLESSELSEAITTKTMSESSIFWGEMRRLPADDAGLGYQELNVDAPPPVAADLVQRFGEISKGIGILPHESKEDITSHVQQQSWNLQPWKMAFLEKGDESNAALPGSVPAWEDVFNLCLRARDCFLEGHDGTSWKIEVHYELLKKIFRASGQGHDGSLDFMSCTTARPERTYLPRPWEAKLVDFCLFDNTDADSQARLDFISVTPARSVNHTGYRPLHRRPIVLSIETWRPEKTLDKKNLAMGVWHATQWSFLRSAVARKFREDDRETASKLAYKALRELGFIPGVIIHGHHWLFVFSTLESWTALVDGREQTVYRTVLWAGQEFGSTRSMRKAYQIVAGLRRLAGWATDVYMPWYRRHVLLIRDQDKDA</sequence>
<dbReference type="Pfam" id="PF20516">
    <property type="entry name" value="PDDEXK_12"/>
    <property type="match status" value="1"/>
</dbReference>
<gene>
    <name evidence="3" type="ORF">NECHADRAFT_86344</name>
</gene>
<proteinExistence type="predicted"/>
<dbReference type="OMA" id="WENATSA"/>